<dbReference type="AlphaFoldDB" id="Q6AJ93"/>
<dbReference type="KEGG" id="dps:DP2858"/>
<protein>
    <submittedName>
        <fullName evidence="1">Uncharacterized protein</fullName>
    </submittedName>
</protein>
<dbReference type="EMBL" id="CR522870">
    <property type="protein sequence ID" value="CAG37587.1"/>
    <property type="molecule type" value="Genomic_DNA"/>
</dbReference>
<gene>
    <name evidence="1" type="ordered locus">DP2858</name>
</gene>
<dbReference type="Proteomes" id="UP000000602">
    <property type="component" value="Chromosome"/>
</dbReference>
<keyword evidence="2" id="KW-1185">Reference proteome</keyword>
<dbReference type="HOGENOM" id="CLU_3373415_0_0_7"/>
<evidence type="ECO:0000313" key="1">
    <source>
        <dbReference type="EMBL" id="CAG37587.1"/>
    </source>
</evidence>
<sequence length="34" mass="3966">MGLNAFVFGGVVRVEEIFKGLIPFLFCDRMLFIW</sequence>
<evidence type="ECO:0000313" key="2">
    <source>
        <dbReference type="Proteomes" id="UP000000602"/>
    </source>
</evidence>
<dbReference type="STRING" id="177439.DP2858"/>
<reference evidence="2" key="1">
    <citation type="journal article" date="2004" name="Environ. Microbiol.">
        <title>The genome of Desulfotalea psychrophila, a sulfate-reducing bacterium from permanently cold Arctic sediments.</title>
        <authorList>
            <person name="Rabus R."/>
            <person name="Ruepp A."/>
            <person name="Frickey T."/>
            <person name="Rattei T."/>
            <person name="Fartmann B."/>
            <person name="Stark M."/>
            <person name="Bauer M."/>
            <person name="Zibat A."/>
            <person name="Lombardot T."/>
            <person name="Becker I."/>
            <person name="Amann J."/>
            <person name="Gellner K."/>
            <person name="Teeling H."/>
            <person name="Leuschner W.D."/>
            <person name="Gloeckner F.-O."/>
            <person name="Lupas A.N."/>
            <person name="Amann R."/>
            <person name="Klenk H.-P."/>
        </authorList>
    </citation>
    <scope>NUCLEOTIDE SEQUENCE [LARGE SCALE GENOMIC DNA]</scope>
    <source>
        <strain evidence="2">DSM 12343 / LSv54</strain>
    </source>
</reference>
<organism evidence="1 2">
    <name type="scientific">Desulfotalea psychrophila (strain LSv54 / DSM 12343)</name>
    <dbReference type="NCBI Taxonomy" id="177439"/>
    <lineage>
        <taxon>Bacteria</taxon>
        <taxon>Pseudomonadati</taxon>
        <taxon>Thermodesulfobacteriota</taxon>
        <taxon>Desulfobulbia</taxon>
        <taxon>Desulfobulbales</taxon>
        <taxon>Desulfocapsaceae</taxon>
        <taxon>Desulfotalea</taxon>
    </lineage>
</organism>
<accession>Q6AJ93</accession>
<name>Q6AJ93_DESPS</name>
<proteinExistence type="predicted"/>